<dbReference type="Proteomes" id="UP001171945">
    <property type="component" value="Unassembled WGS sequence"/>
</dbReference>
<dbReference type="SUPFAM" id="SSF55874">
    <property type="entry name" value="ATPase domain of HSP90 chaperone/DNA topoisomerase II/histidine kinase"/>
    <property type="match status" value="1"/>
</dbReference>
<evidence type="ECO:0000256" key="6">
    <source>
        <dbReference type="ARBA" id="ARBA00022741"/>
    </source>
</evidence>
<evidence type="ECO:0000259" key="12">
    <source>
        <dbReference type="PROSITE" id="PS50885"/>
    </source>
</evidence>
<dbReference type="SMART" id="SM00304">
    <property type="entry name" value="HAMP"/>
    <property type="match status" value="1"/>
</dbReference>
<evidence type="ECO:0000256" key="2">
    <source>
        <dbReference type="ARBA" id="ARBA00004370"/>
    </source>
</evidence>
<evidence type="ECO:0000256" key="1">
    <source>
        <dbReference type="ARBA" id="ARBA00000085"/>
    </source>
</evidence>
<evidence type="ECO:0000313" key="14">
    <source>
        <dbReference type="Proteomes" id="UP001171945"/>
    </source>
</evidence>
<dbReference type="CDD" id="cd00082">
    <property type="entry name" value="HisKA"/>
    <property type="match status" value="1"/>
</dbReference>
<dbReference type="CDD" id="cd06225">
    <property type="entry name" value="HAMP"/>
    <property type="match status" value="1"/>
</dbReference>
<dbReference type="EC" id="2.7.13.3" evidence="3"/>
<dbReference type="SUPFAM" id="SSF47384">
    <property type="entry name" value="Homodimeric domain of signal transducing histidine kinase"/>
    <property type="match status" value="1"/>
</dbReference>
<comment type="caution">
    <text evidence="13">The sequence shown here is derived from an EMBL/GenBank/DDBJ whole genome shotgun (WGS) entry which is preliminary data.</text>
</comment>
<dbReference type="Pfam" id="PF00672">
    <property type="entry name" value="HAMP"/>
    <property type="match status" value="1"/>
</dbReference>
<dbReference type="EMBL" id="JAUCGM010000560">
    <property type="protein sequence ID" value="MDM8563297.1"/>
    <property type="molecule type" value="Genomic_DNA"/>
</dbReference>
<dbReference type="Pfam" id="PF02518">
    <property type="entry name" value="HATPase_c"/>
    <property type="match status" value="1"/>
</dbReference>
<dbReference type="PROSITE" id="PS50112">
    <property type="entry name" value="PAS"/>
    <property type="match status" value="1"/>
</dbReference>
<comment type="catalytic activity">
    <reaction evidence="1">
        <text>ATP + protein L-histidine = ADP + protein N-phospho-L-histidine.</text>
        <dbReference type="EC" id="2.7.13.3"/>
    </reaction>
</comment>
<organism evidence="13 14">
    <name type="scientific">Candidatus Marithioploca araucensis</name>
    <dbReference type="NCBI Taxonomy" id="70273"/>
    <lineage>
        <taxon>Bacteria</taxon>
        <taxon>Pseudomonadati</taxon>
        <taxon>Pseudomonadota</taxon>
        <taxon>Gammaproteobacteria</taxon>
        <taxon>Thiotrichales</taxon>
        <taxon>Thiotrichaceae</taxon>
        <taxon>Candidatus Marithioploca</taxon>
    </lineage>
</organism>
<dbReference type="SUPFAM" id="SSF55785">
    <property type="entry name" value="PYP-like sensor domain (PAS domain)"/>
    <property type="match status" value="1"/>
</dbReference>
<dbReference type="InterPro" id="IPR000014">
    <property type="entry name" value="PAS"/>
</dbReference>
<keyword evidence="5" id="KW-0808">Transferase</keyword>
<evidence type="ECO:0000256" key="4">
    <source>
        <dbReference type="ARBA" id="ARBA00022553"/>
    </source>
</evidence>
<gene>
    <name evidence="13" type="ORF">QUF54_08085</name>
</gene>
<evidence type="ECO:0000259" key="10">
    <source>
        <dbReference type="PROSITE" id="PS50109"/>
    </source>
</evidence>
<keyword evidence="6" id="KW-0547">Nucleotide-binding</keyword>
<sequence length="425" mass="47838">MSHHLLPPLSLLRKETEEVAQGHFSQRVEIKGTDEIADLGQSFNSMAAQLEQKCQCLAQRQIQLESEVATRTAALEHERQNLATIIENVGEGILSVDSCGYVESANETAALFLNLPKDKLIGRRIEECCPQWSKLSWFTKTSQRLELKMAKRTLVVNVTPESVMGQFHSCLVLVRDISEERQRVDHCRELDRQMFQMEKMATMGELAMGLAHEIGNPLAGMKTVIQVSLEEETLTAYLRKNLHRLLNEVNRLSDFLQTFHGFSAPQEMHPVPCRLDEVLEDVLLWTRKEAKSKGINLVYPKDKIPKLWADPSQLKQVLLNVVINAIHVMQNGGEITIGMCIGETCQKGLPCDESHVRFYVRDSGHGIPPNILSRIFDPFFTTRENGSGLGLAVVKKITDQHGASIQVDSQEGQGTRFEFIWPVAS</sequence>
<protein>
    <recommendedName>
        <fullName evidence="3">histidine kinase</fullName>
        <ecNumber evidence="3">2.7.13.3</ecNumber>
    </recommendedName>
</protein>
<evidence type="ECO:0000256" key="9">
    <source>
        <dbReference type="ARBA" id="ARBA00023012"/>
    </source>
</evidence>
<evidence type="ECO:0000256" key="3">
    <source>
        <dbReference type="ARBA" id="ARBA00012438"/>
    </source>
</evidence>
<evidence type="ECO:0000256" key="8">
    <source>
        <dbReference type="ARBA" id="ARBA00022840"/>
    </source>
</evidence>
<dbReference type="SMART" id="SM00091">
    <property type="entry name" value="PAS"/>
    <property type="match status" value="1"/>
</dbReference>
<evidence type="ECO:0000256" key="5">
    <source>
        <dbReference type="ARBA" id="ARBA00022679"/>
    </source>
</evidence>
<reference evidence="13" key="1">
    <citation type="submission" date="2023-06" db="EMBL/GenBank/DDBJ databases">
        <title>Uncultivated large filamentous bacteria from sulfidic sediments reveal new species and different genomic features in energy metabolism and defense.</title>
        <authorList>
            <person name="Fonseca A."/>
        </authorList>
    </citation>
    <scope>NUCLEOTIDE SEQUENCE</scope>
    <source>
        <strain evidence="13">HSG4</strain>
    </source>
</reference>
<dbReference type="GO" id="GO:0005524">
    <property type="term" value="F:ATP binding"/>
    <property type="evidence" value="ECO:0007669"/>
    <property type="project" value="UniProtKB-KW"/>
</dbReference>
<comment type="subcellular location">
    <subcellularLocation>
        <location evidence="2">Membrane</location>
    </subcellularLocation>
</comment>
<keyword evidence="9" id="KW-0902">Two-component regulatory system</keyword>
<dbReference type="InterPro" id="IPR035965">
    <property type="entry name" value="PAS-like_dom_sf"/>
</dbReference>
<feature type="domain" description="PAS" evidence="11">
    <location>
        <begin position="78"/>
        <end position="123"/>
    </location>
</feature>
<dbReference type="PANTHER" id="PTHR43065:SF10">
    <property type="entry name" value="PEROXIDE STRESS-ACTIVATED HISTIDINE KINASE MAK3"/>
    <property type="match status" value="1"/>
</dbReference>
<keyword evidence="4" id="KW-0597">Phosphoprotein</keyword>
<evidence type="ECO:0000313" key="13">
    <source>
        <dbReference type="EMBL" id="MDM8563297.1"/>
    </source>
</evidence>
<keyword evidence="14" id="KW-1185">Reference proteome</keyword>
<dbReference type="InterPro" id="IPR036097">
    <property type="entry name" value="HisK_dim/P_sf"/>
</dbReference>
<dbReference type="PROSITE" id="PS50109">
    <property type="entry name" value="HIS_KIN"/>
    <property type="match status" value="1"/>
</dbReference>
<keyword evidence="7" id="KW-0418">Kinase</keyword>
<evidence type="ECO:0000259" key="11">
    <source>
        <dbReference type="PROSITE" id="PS50112"/>
    </source>
</evidence>
<dbReference type="Pfam" id="PF00512">
    <property type="entry name" value="HisKA"/>
    <property type="match status" value="1"/>
</dbReference>
<dbReference type="InterPro" id="IPR003660">
    <property type="entry name" value="HAMP_dom"/>
</dbReference>
<dbReference type="InterPro" id="IPR004358">
    <property type="entry name" value="Sig_transdc_His_kin-like_C"/>
</dbReference>
<dbReference type="Gene3D" id="3.30.450.20">
    <property type="entry name" value="PAS domain"/>
    <property type="match status" value="1"/>
</dbReference>
<feature type="domain" description="Histidine kinase" evidence="10">
    <location>
        <begin position="209"/>
        <end position="425"/>
    </location>
</feature>
<dbReference type="SMART" id="SM00387">
    <property type="entry name" value="HATPase_c"/>
    <property type="match status" value="1"/>
</dbReference>
<evidence type="ECO:0000256" key="7">
    <source>
        <dbReference type="ARBA" id="ARBA00022777"/>
    </source>
</evidence>
<accession>A0ABT7VUR4</accession>
<dbReference type="PROSITE" id="PS50885">
    <property type="entry name" value="HAMP"/>
    <property type="match status" value="1"/>
</dbReference>
<dbReference type="InterPro" id="IPR036890">
    <property type="entry name" value="HATPase_C_sf"/>
</dbReference>
<dbReference type="PRINTS" id="PR00344">
    <property type="entry name" value="BCTRLSENSOR"/>
</dbReference>
<dbReference type="Gene3D" id="6.10.340.10">
    <property type="match status" value="1"/>
</dbReference>
<keyword evidence="8 13" id="KW-0067">ATP-binding</keyword>
<dbReference type="PANTHER" id="PTHR43065">
    <property type="entry name" value="SENSOR HISTIDINE KINASE"/>
    <property type="match status" value="1"/>
</dbReference>
<dbReference type="SUPFAM" id="SSF158472">
    <property type="entry name" value="HAMP domain-like"/>
    <property type="match status" value="1"/>
</dbReference>
<name>A0ABT7VUR4_9GAMM</name>
<dbReference type="InterPro" id="IPR005467">
    <property type="entry name" value="His_kinase_dom"/>
</dbReference>
<proteinExistence type="predicted"/>
<dbReference type="SMART" id="SM00388">
    <property type="entry name" value="HisKA"/>
    <property type="match status" value="1"/>
</dbReference>
<dbReference type="InterPro" id="IPR003661">
    <property type="entry name" value="HisK_dim/P_dom"/>
</dbReference>
<feature type="domain" description="HAMP" evidence="12">
    <location>
        <begin position="3"/>
        <end position="55"/>
    </location>
</feature>
<dbReference type="Gene3D" id="3.30.565.10">
    <property type="entry name" value="Histidine kinase-like ATPase, C-terminal domain"/>
    <property type="match status" value="1"/>
</dbReference>
<dbReference type="Gene3D" id="1.10.287.130">
    <property type="match status" value="1"/>
</dbReference>
<dbReference type="InterPro" id="IPR003594">
    <property type="entry name" value="HATPase_dom"/>
</dbReference>